<dbReference type="EnsemblPlants" id="AET2Gv20135900.10">
    <property type="protein sequence ID" value="AET2Gv20135900.10"/>
    <property type="gene ID" value="AET2Gv20135900"/>
</dbReference>
<reference evidence="1" key="5">
    <citation type="journal article" date="2021" name="G3 (Bethesda)">
        <title>Aegilops tauschii genome assembly Aet v5.0 features greater sequence contiguity and improved annotation.</title>
        <authorList>
            <person name="Wang L."/>
            <person name="Zhu T."/>
            <person name="Rodriguez J.C."/>
            <person name="Deal K.R."/>
            <person name="Dubcovsky J."/>
            <person name="McGuire P.E."/>
            <person name="Lux T."/>
            <person name="Spannagl M."/>
            <person name="Mayer K.F.X."/>
            <person name="Baldrich P."/>
            <person name="Meyers B.C."/>
            <person name="Huo N."/>
            <person name="Gu Y.Q."/>
            <person name="Zhou H."/>
            <person name="Devos K.M."/>
            <person name="Bennetzen J.L."/>
            <person name="Unver T."/>
            <person name="Budak H."/>
            <person name="Gulick P.J."/>
            <person name="Galiba G."/>
            <person name="Kalapos B."/>
            <person name="Nelson D.R."/>
            <person name="Li P."/>
            <person name="You F.M."/>
            <person name="Luo M.C."/>
            <person name="Dvorak J."/>
        </authorList>
    </citation>
    <scope>NUCLEOTIDE SEQUENCE [LARGE SCALE GENOMIC DNA]</scope>
    <source>
        <strain evidence="1">cv. AL8/78</strain>
    </source>
</reference>
<reference evidence="1" key="3">
    <citation type="journal article" date="2017" name="Nature">
        <title>Genome sequence of the progenitor of the wheat D genome Aegilops tauschii.</title>
        <authorList>
            <person name="Luo M.C."/>
            <person name="Gu Y.Q."/>
            <person name="Puiu D."/>
            <person name="Wang H."/>
            <person name="Twardziok S.O."/>
            <person name="Deal K.R."/>
            <person name="Huo N."/>
            <person name="Zhu T."/>
            <person name="Wang L."/>
            <person name="Wang Y."/>
            <person name="McGuire P.E."/>
            <person name="Liu S."/>
            <person name="Long H."/>
            <person name="Ramasamy R.K."/>
            <person name="Rodriguez J.C."/>
            <person name="Van S.L."/>
            <person name="Yuan L."/>
            <person name="Wang Z."/>
            <person name="Xia Z."/>
            <person name="Xiao L."/>
            <person name="Anderson O.D."/>
            <person name="Ouyang S."/>
            <person name="Liang Y."/>
            <person name="Zimin A.V."/>
            <person name="Pertea G."/>
            <person name="Qi P."/>
            <person name="Bennetzen J.L."/>
            <person name="Dai X."/>
            <person name="Dawson M.W."/>
            <person name="Muller H.G."/>
            <person name="Kugler K."/>
            <person name="Rivarola-Duarte L."/>
            <person name="Spannagl M."/>
            <person name="Mayer K.F.X."/>
            <person name="Lu F.H."/>
            <person name="Bevan M.W."/>
            <person name="Leroy P."/>
            <person name="Li P."/>
            <person name="You F.M."/>
            <person name="Sun Q."/>
            <person name="Liu Z."/>
            <person name="Lyons E."/>
            <person name="Wicker T."/>
            <person name="Salzberg S.L."/>
            <person name="Devos K.M."/>
            <person name="Dvorak J."/>
        </authorList>
    </citation>
    <scope>NUCLEOTIDE SEQUENCE [LARGE SCALE GENOMIC DNA]</scope>
    <source>
        <strain evidence="1">cv. AL8/78</strain>
    </source>
</reference>
<dbReference type="AlphaFoldDB" id="A0A453AH88"/>
<keyword evidence="2" id="KW-1185">Reference proteome</keyword>
<sequence>RSFPSSGSRLLALLYWRGGAETKPRGLSRELLLSSRLRLPSSLVLTFVNPRGGSVVNLQVSMCI</sequence>
<reference evidence="1" key="4">
    <citation type="submission" date="2019-03" db="UniProtKB">
        <authorList>
            <consortium name="EnsemblPlants"/>
        </authorList>
    </citation>
    <scope>IDENTIFICATION</scope>
</reference>
<name>A0A453AH88_AEGTS</name>
<dbReference type="Gramene" id="AET2Gv20135900.10">
    <property type="protein sequence ID" value="AET2Gv20135900.10"/>
    <property type="gene ID" value="AET2Gv20135900"/>
</dbReference>
<reference evidence="2" key="1">
    <citation type="journal article" date="2014" name="Science">
        <title>Ancient hybridizations among the ancestral genomes of bread wheat.</title>
        <authorList>
            <consortium name="International Wheat Genome Sequencing Consortium,"/>
            <person name="Marcussen T."/>
            <person name="Sandve S.R."/>
            <person name="Heier L."/>
            <person name="Spannagl M."/>
            <person name="Pfeifer M."/>
            <person name="Jakobsen K.S."/>
            <person name="Wulff B.B."/>
            <person name="Steuernagel B."/>
            <person name="Mayer K.F."/>
            <person name="Olsen O.A."/>
        </authorList>
    </citation>
    <scope>NUCLEOTIDE SEQUENCE [LARGE SCALE GENOMIC DNA]</scope>
    <source>
        <strain evidence="2">cv. AL8/78</strain>
    </source>
</reference>
<protein>
    <submittedName>
        <fullName evidence="1">Uncharacterized protein</fullName>
    </submittedName>
</protein>
<evidence type="ECO:0000313" key="1">
    <source>
        <dbReference type="EnsemblPlants" id="AET2Gv20135900.10"/>
    </source>
</evidence>
<accession>A0A453AH88</accession>
<evidence type="ECO:0000313" key="2">
    <source>
        <dbReference type="Proteomes" id="UP000015105"/>
    </source>
</evidence>
<dbReference type="Proteomes" id="UP000015105">
    <property type="component" value="Chromosome 2D"/>
</dbReference>
<proteinExistence type="predicted"/>
<organism evidence="1 2">
    <name type="scientific">Aegilops tauschii subsp. strangulata</name>
    <name type="common">Goatgrass</name>
    <dbReference type="NCBI Taxonomy" id="200361"/>
    <lineage>
        <taxon>Eukaryota</taxon>
        <taxon>Viridiplantae</taxon>
        <taxon>Streptophyta</taxon>
        <taxon>Embryophyta</taxon>
        <taxon>Tracheophyta</taxon>
        <taxon>Spermatophyta</taxon>
        <taxon>Magnoliopsida</taxon>
        <taxon>Liliopsida</taxon>
        <taxon>Poales</taxon>
        <taxon>Poaceae</taxon>
        <taxon>BOP clade</taxon>
        <taxon>Pooideae</taxon>
        <taxon>Triticodae</taxon>
        <taxon>Triticeae</taxon>
        <taxon>Triticinae</taxon>
        <taxon>Aegilops</taxon>
    </lineage>
</organism>
<reference evidence="2" key="2">
    <citation type="journal article" date="2017" name="Nat. Plants">
        <title>The Aegilops tauschii genome reveals multiple impacts of transposons.</title>
        <authorList>
            <person name="Zhao G."/>
            <person name="Zou C."/>
            <person name="Li K."/>
            <person name="Wang K."/>
            <person name="Li T."/>
            <person name="Gao L."/>
            <person name="Zhang X."/>
            <person name="Wang H."/>
            <person name="Yang Z."/>
            <person name="Liu X."/>
            <person name="Jiang W."/>
            <person name="Mao L."/>
            <person name="Kong X."/>
            <person name="Jiao Y."/>
            <person name="Jia J."/>
        </authorList>
    </citation>
    <scope>NUCLEOTIDE SEQUENCE [LARGE SCALE GENOMIC DNA]</scope>
    <source>
        <strain evidence="2">cv. AL8/78</strain>
    </source>
</reference>